<dbReference type="Proteomes" id="UP001642484">
    <property type="component" value="Unassembled WGS sequence"/>
</dbReference>
<reference evidence="4 5" key="1">
    <citation type="submission" date="2024-02" db="EMBL/GenBank/DDBJ databases">
        <authorList>
            <person name="Chen Y."/>
            <person name="Shah S."/>
            <person name="Dougan E. K."/>
            <person name="Thang M."/>
            <person name="Chan C."/>
        </authorList>
    </citation>
    <scope>NUCLEOTIDE SEQUENCE [LARGE SCALE GENOMIC DNA]</scope>
</reference>
<name>A0ABP0R2I4_9DINO</name>
<keyword evidence="2" id="KW-1015">Disulfide bond</keyword>
<proteinExistence type="predicted"/>
<dbReference type="EMBL" id="CAXAMN010025195">
    <property type="protein sequence ID" value="CAK9093322.1"/>
    <property type="molecule type" value="Genomic_DNA"/>
</dbReference>
<comment type="caution">
    <text evidence="4">The sequence shown here is derived from an EMBL/GenBank/DDBJ whole genome shotgun (WGS) entry which is preliminary data.</text>
</comment>
<evidence type="ECO:0000313" key="4">
    <source>
        <dbReference type="EMBL" id="CAK9093322.1"/>
    </source>
</evidence>
<organism evidence="4 5">
    <name type="scientific">Durusdinium trenchii</name>
    <dbReference type="NCBI Taxonomy" id="1381693"/>
    <lineage>
        <taxon>Eukaryota</taxon>
        <taxon>Sar</taxon>
        <taxon>Alveolata</taxon>
        <taxon>Dinophyceae</taxon>
        <taxon>Suessiales</taxon>
        <taxon>Symbiodiniaceae</taxon>
        <taxon>Durusdinium</taxon>
    </lineage>
</organism>
<dbReference type="InterPro" id="IPR000177">
    <property type="entry name" value="Apple"/>
</dbReference>
<evidence type="ECO:0000256" key="1">
    <source>
        <dbReference type="ARBA" id="ARBA00022737"/>
    </source>
</evidence>
<gene>
    <name evidence="4" type="ORF">CCMP2556_LOCUS44607</name>
</gene>
<evidence type="ECO:0000259" key="3">
    <source>
        <dbReference type="SMART" id="SM00223"/>
    </source>
</evidence>
<evidence type="ECO:0000256" key="2">
    <source>
        <dbReference type="ARBA" id="ARBA00023157"/>
    </source>
</evidence>
<keyword evidence="5" id="KW-1185">Reference proteome</keyword>
<evidence type="ECO:0000313" key="5">
    <source>
        <dbReference type="Proteomes" id="UP001642484"/>
    </source>
</evidence>
<protein>
    <recommendedName>
        <fullName evidence="3">Apple domain-containing protein</fullName>
    </recommendedName>
</protein>
<accession>A0ABP0R2I4</accession>
<keyword evidence="1" id="KW-0677">Repeat</keyword>
<sequence>MLRDASRCFGQGNSGCWGGDFTFERCCIDSEAPLPAPLAESSAYPGCFVRDVVLRHAGAHAVFADLSLYGHQGCFLKNCSNTDKFEAVDPGICARACAAVEGCTAWSYGQQYGTKKCFLRKSDEGRASLPHWISGLKACAPKALLPAAVAHSAANSEGLKKCDAGKGEDGMEVRSAMNTWIFAIDHLQMAFRGRVDADTWQHIERIGQESRNFLQQLTSPYRPSDKDFPRVVYNNRPGAPNRSRLIFTHLEGALASQSSSESFFSEDASLPPHGRRMPRSIPGMVILVKYYDTS</sequence>
<dbReference type="Gene3D" id="3.50.4.10">
    <property type="entry name" value="Hepatocyte Growth Factor"/>
    <property type="match status" value="1"/>
</dbReference>
<dbReference type="SMART" id="SM00223">
    <property type="entry name" value="APPLE"/>
    <property type="match status" value="1"/>
</dbReference>
<feature type="domain" description="Apple" evidence="3">
    <location>
        <begin position="74"/>
        <end position="139"/>
    </location>
</feature>